<evidence type="ECO:0000256" key="2">
    <source>
        <dbReference type="ARBA" id="ARBA00022741"/>
    </source>
</evidence>
<evidence type="ECO:0000259" key="8">
    <source>
        <dbReference type="PROSITE" id="PS50067"/>
    </source>
</evidence>
<dbReference type="InterPro" id="IPR001752">
    <property type="entry name" value="Kinesin_motor_dom"/>
</dbReference>
<protein>
    <recommendedName>
        <fullName evidence="8">Kinesin motor domain-containing protein</fullName>
    </recommendedName>
</protein>
<evidence type="ECO:0000256" key="6">
    <source>
        <dbReference type="SAM" id="Coils"/>
    </source>
</evidence>
<dbReference type="InterPro" id="IPR027417">
    <property type="entry name" value="P-loop_NTPase"/>
</dbReference>
<keyword evidence="10" id="KW-1185">Reference proteome</keyword>
<dbReference type="Pfam" id="PF00225">
    <property type="entry name" value="Kinesin"/>
    <property type="match status" value="1"/>
</dbReference>
<evidence type="ECO:0000256" key="3">
    <source>
        <dbReference type="ARBA" id="ARBA00022840"/>
    </source>
</evidence>
<sequence length="883" mass="99314">MEAKSPFGCPNTVTVRRNPHRRARPTPSASTNRNPTNPPEPEPEPEPAAPATSESLKVYLRIRPIVTLKPDTKDQKHFRQRQKNVWPQNPSSKNNRANVKKNTTTTTTSNNEVCINVNDSHSVTLSPPASLQDSKRIKSEVYEGFSHVFASDSTQNEVYEKMVKPLVDDFLNGKNGLLAALGPSGSGKTHTVFGTPREPGMVHLALEQIFKGAQQCGSKLTREFKVSVFEIYSDRGKGERISDLSPDGGDLSMQQATIKGLQEVVISSAAQAGSLIACAMLKRTTAMTNTNSQSSRSQCIINIHSFVRDPDVEPNNAVLTIVDLAGAEREKRTGNQGSRLLESNFINNTSMVFGLCLRSLLEHQSNPKKPLKMHFKNSLLTRYLRDYLEGKRRMTLILTVKPGENDYSDTSYLLRQASPFMKIKFTNVEEPSIFLNKRHIEMLPRVEQAKKMKCSGRYARTEEEKSVNDEHPLLPKVTKRIASDFVSVALVKPDSDDLPRERNHQVMQNFAKALWNVLKQYKEKLMVAESEIQSLNEVIGNEKTRYLELEKELRDFTSCCSCSMKNSTVSTLVNMDTKCKAQTPNIKDPKCQNDSEPRNDQDVFVEAPECSTTQKFEGTLGHDQNIISKIEKSVHFLNLKTSECNGSPRKDREATPTKYDSNLRRDQIYKTEENVYSLNFKAFECGGSPRKDQDATLLKCDSIPRQYQDILCQTEENVYSLNIKAFECGGSPRKDQDAILPKCDSIPRQYQDILCQTREHAHSLNLRVAECDSSPKKDQDVTKKSLDPSDSPKDVAFTQKCNLEVLDSELQSNRICKPLNVFKPKRRLLPASSILLRDIPLGIEDESENTKGNRGAKKSAADERKRTQGSISLLRLLQSNLHV</sequence>
<gene>
    <name evidence="9" type="ORF">OIU84_017646</name>
</gene>
<dbReference type="GO" id="GO:0016887">
    <property type="term" value="F:ATP hydrolysis activity"/>
    <property type="evidence" value="ECO:0007669"/>
    <property type="project" value="TreeGrafter"/>
</dbReference>
<dbReference type="AlphaFoldDB" id="A0AAD6L2A7"/>
<dbReference type="SUPFAM" id="SSF52540">
    <property type="entry name" value="P-loop containing nucleoside triphosphate hydrolases"/>
    <property type="match status" value="1"/>
</dbReference>
<keyword evidence="3 5" id="KW-0067">ATP-binding</keyword>
<dbReference type="GO" id="GO:0005874">
    <property type="term" value="C:microtubule"/>
    <property type="evidence" value="ECO:0007669"/>
    <property type="project" value="UniProtKB-KW"/>
</dbReference>
<dbReference type="GO" id="GO:0005634">
    <property type="term" value="C:nucleus"/>
    <property type="evidence" value="ECO:0007669"/>
    <property type="project" value="TreeGrafter"/>
</dbReference>
<evidence type="ECO:0000313" key="9">
    <source>
        <dbReference type="EMBL" id="KAJ6433974.1"/>
    </source>
</evidence>
<dbReference type="PANTHER" id="PTHR24115:SF1008">
    <property type="entry name" value="KINESIN-LIKE PROTEIN SUBITO"/>
    <property type="match status" value="1"/>
</dbReference>
<evidence type="ECO:0000313" key="10">
    <source>
        <dbReference type="Proteomes" id="UP001162972"/>
    </source>
</evidence>
<dbReference type="GO" id="GO:0007018">
    <property type="term" value="P:microtubule-based movement"/>
    <property type="evidence" value="ECO:0007669"/>
    <property type="project" value="InterPro"/>
</dbReference>
<reference evidence="9 10" key="1">
    <citation type="journal article" date="2023" name="Int. J. Mol. Sci.">
        <title>De Novo Assembly and Annotation of 11 Diverse Shrub Willow (Salix) Genomes Reveals Novel Gene Organization in Sex-Linked Regions.</title>
        <authorList>
            <person name="Hyden B."/>
            <person name="Feng K."/>
            <person name="Yates T.B."/>
            <person name="Jawdy S."/>
            <person name="Cereghino C."/>
            <person name="Smart L.B."/>
            <person name="Muchero W."/>
        </authorList>
    </citation>
    <scope>NUCLEOTIDE SEQUENCE [LARGE SCALE GENOMIC DNA]</scope>
    <source>
        <tissue evidence="9">Shoot tip</tissue>
    </source>
</reference>
<feature type="region of interest" description="Disordered" evidence="7">
    <location>
        <begin position="774"/>
        <end position="793"/>
    </location>
</feature>
<dbReference type="SMART" id="SM00129">
    <property type="entry name" value="KISc"/>
    <property type="match status" value="1"/>
</dbReference>
<dbReference type="PRINTS" id="PR00380">
    <property type="entry name" value="KINESINHEAVY"/>
</dbReference>
<feature type="region of interest" description="Disordered" evidence="7">
    <location>
        <begin position="68"/>
        <end position="111"/>
    </location>
</feature>
<dbReference type="PROSITE" id="PS50067">
    <property type="entry name" value="KINESIN_MOTOR_2"/>
    <property type="match status" value="1"/>
</dbReference>
<evidence type="ECO:0000256" key="4">
    <source>
        <dbReference type="ARBA" id="ARBA00023175"/>
    </source>
</evidence>
<accession>A0AAD6L2A7</accession>
<keyword evidence="4 5" id="KW-0505">Motor protein</keyword>
<dbReference type="InterPro" id="IPR027640">
    <property type="entry name" value="Kinesin-like_fam"/>
</dbReference>
<feature type="compositionally biased region" description="Polar residues" evidence="7">
    <location>
        <begin position="83"/>
        <end position="92"/>
    </location>
</feature>
<keyword evidence="1" id="KW-0493">Microtubule</keyword>
<dbReference type="GO" id="GO:0005524">
    <property type="term" value="F:ATP binding"/>
    <property type="evidence" value="ECO:0007669"/>
    <property type="project" value="UniProtKB-UniRule"/>
</dbReference>
<dbReference type="GO" id="GO:0005871">
    <property type="term" value="C:kinesin complex"/>
    <property type="evidence" value="ECO:0007669"/>
    <property type="project" value="TreeGrafter"/>
</dbReference>
<dbReference type="InterPro" id="IPR036961">
    <property type="entry name" value="Kinesin_motor_dom_sf"/>
</dbReference>
<dbReference type="EMBL" id="JAPFFJ010000002">
    <property type="protein sequence ID" value="KAJ6433974.1"/>
    <property type="molecule type" value="Genomic_DNA"/>
</dbReference>
<dbReference type="PANTHER" id="PTHR24115">
    <property type="entry name" value="KINESIN-RELATED"/>
    <property type="match status" value="1"/>
</dbReference>
<dbReference type="Gene3D" id="3.40.850.10">
    <property type="entry name" value="Kinesin motor domain"/>
    <property type="match status" value="1"/>
</dbReference>
<proteinExistence type="inferred from homology"/>
<evidence type="ECO:0000256" key="7">
    <source>
        <dbReference type="SAM" id="MobiDB-lite"/>
    </source>
</evidence>
<comment type="caution">
    <text evidence="9">The sequence shown here is derived from an EMBL/GenBank/DDBJ whole genome shotgun (WGS) entry which is preliminary data.</text>
</comment>
<keyword evidence="6" id="KW-0175">Coiled coil</keyword>
<feature type="region of interest" description="Disordered" evidence="7">
    <location>
        <begin position="1"/>
        <end position="52"/>
    </location>
</feature>
<dbReference type="GO" id="GO:0008017">
    <property type="term" value="F:microtubule binding"/>
    <property type="evidence" value="ECO:0007669"/>
    <property type="project" value="InterPro"/>
</dbReference>
<keyword evidence="2 5" id="KW-0547">Nucleotide-binding</keyword>
<dbReference type="Proteomes" id="UP001162972">
    <property type="component" value="Chromosome 13"/>
</dbReference>
<feature type="binding site" evidence="5">
    <location>
        <begin position="182"/>
        <end position="189"/>
    </location>
    <ligand>
        <name>ATP</name>
        <dbReference type="ChEBI" id="CHEBI:30616"/>
    </ligand>
</feature>
<evidence type="ECO:0000256" key="1">
    <source>
        <dbReference type="ARBA" id="ARBA00022701"/>
    </source>
</evidence>
<evidence type="ECO:0000256" key="5">
    <source>
        <dbReference type="PROSITE-ProRule" id="PRU00283"/>
    </source>
</evidence>
<feature type="coiled-coil region" evidence="6">
    <location>
        <begin position="518"/>
        <end position="552"/>
    </location>
</feature>
<feature type="compositionally biased region" description="Low complexity" evidence="7">
    <location>
        <begin position="93"/>
        <end position="111"/>
    </location>
</feature>
<organism evidence="9 10">
    <name type="scientific">Salix udensis</name>
    <dbReference type="NCBI Taxonomy" id="889485"/>
    <lineage>
        <taxon>Eukaryota</taxon>
        <taxon>Viridiplantae</taxon>
        <taxon>Streptophyta</taxon>
        <taxon>Embryophyta</taxon>
        <taxon>Tracheophyta</taxon>
        <taxon>Spermatophyta</taxon>
        <taxon>Magnoliopsida</taxon>
        <taxon>eudicotyledons</taxon>
        <taxon>Gunneridae</taxon>
        <taxon>Pentapetalae</taxon>
        <taxon>rosids</taxon>
        <taxon>fabids</taxon>
        <taxon>Malpighiales</taxon>
        <taxon>Salicaceae</taxon>
        <taxon>Saliceae</taxon>
        <taxon>Salix</taxon>
    </lineage>
</organism>
<feature type="domain" description="Kinesin motor" evidence="8">
    <location>
        <begin position="55"/>
        <end position="423"/>
    </location>
</feature>
<dbReference type="GO" id="GO:0003777">
    <property type="term" value="F:microtubule motor activity"/>
    <property type="evidence" value="ECO:0007669"/>
    <property type="project" value="InterPro"/>
</dbReference>
<feature type="region of interest" description="Disordered" evidence="7">
    <location>
        <begin position="845"/>
        <end position="866"/>
    </location>
</feature>
<comment type="similarity">
    <text evidence="5">Belongs to the TRAFAC class myosin-kinesin ATPase superfamily. Kinesin family.</text>
</comment>
<name>A0AAD6L2A7_9ROSI</name>